<feature type="region of interest" description="Disordered" evidence="1">
    <location>
        <begin position="544"/>
        <end position="639"/>
    </location>
</feature>
<gene>
    <name evidence="2" type="ORF">EGW08_014101</name>
</gene>
<feature type="compositionally biased region" description="Polar residues" evidence="1">
    <location>
        <begin position="430"/>
        <end position="447"/>
    </location>
</feature>
<comment type="caution">
    <text evidence="2">The sequence shown here is derived from an EMBL/GenBank/DDBJ whole genome shotgun (WGS) entry which is preliminary data.</text>
</comment>
<name>A0A3S1B968_ELYCH</name>
<proteinExistence type="predicted"/>
<feature type="compositionally biased region" description="Basic and acidic residues" evidence="1">
    <location>
        <begin position="567"/>
        <end position="602"/>
    </location>
</feature>
<feature type="region of interest" description="Disordered" evidence="1">
    <location>
        <begin position="134"/>
        <end position="204"/>
    </location>
</feature>
<dbReference type="Proteomes" id="UP000271974">
    <property type="component" value="Unassembled WGS sequence"/>
</dbReference>
<sequence>MPILTENTDRPACLPRSKDEPFLPSIKNGTTSPRGAPPIDSSRENKQNAGSNVKGNTSSRKSGIVHNHFDRNNNKNNNNSDSYEGNAQRSIYDGDVVDETEKRDKYFPGANNYVCGFRDEDNGKKDSLSRRLGQLQTHGDSGPVQGNKAFFSAPASESSTPFKLPSIDRSKSNSVSSLVSDRNLQHRNQPNLIRGQSRDRRSRFCRSPSCPSNLGCYWIPDDESDFSDDDDNRNSDNRAYKNPHVNGQISTMITPDTARLPPGDRLLGFSDGLNTTHSQKSEGKISPSPQSSSRPCFGHREDSCTATNSSIRLPSIFPSRGSHNSSFLTTGSSINGFGMGAGNEDPVTADSSAVTSRDGSPFAFKREPTFFNMSHSRQDNAQSYGTNNSSNSCSFLSPDVATRAAAKLSLTAHVLSPRHEVPTEYDDQESPSLSNITSTRSSHQSGYQHQCSQLQHGQQHPQSNQQQQNQMQQSSALLLPITSTADSKSASSSYSTHALNGGGSNGGKRKRKKNGTKCSSHGLGDLASDAATERLLREKLGAIERRDNEGYSPTRESAQKSVISKTACDDHEPSDMNLIERVKNETDERNNVTVGTRDRDSKMSGIGEAAGDGINAKPPSYQSTPSRIKTEKKVAPLKA</sequence>
<feature type="compositionally biased region" description="Polar residues" evidence="1">
    <location>
        <begin position="554"/>
        <end position="564"/>
    </location>
</feature>
<dbReference type="OrthoDB" id="6157853at2759"/>
<feature type="compositionally biased region" description="Polar residues" evidence="1">
    <location>
        <begin position="80"/>
        <end position="89"/>
    </location>
</feature>
<accession>A0A3S1B968</accession>
<keyword evidence="3" id="KW-1185">Reference proteome</keyword>
<feature type="region of interest" description="Disordered" evidence="1">
    <location>
        <begin position="226"/>
        <end position="303"/>
    </location>
</feature>
<feature type="compositionally biased region" description="Polar residues" evidence="1">
    <location>
        <begin position="47"/>
        <end position="61"/>
    </location>
</feature>
<feature type="compositionally biased region" description="Low complexity" evidence="1">
    <location>
        <begin position="448"/>
        <end position="475"/>
    </location>
</feature>
<dbReference type="EMBL" id="RQTK01000531">
    <property type="protein sequence ID" value="RUS78128.1"/>
    <property type="molecule type" value="Genomic_DNA"/>
</dbReference>
<feature type="compositionally biased region" description="Polar residues" evidence="1">
    <location>
        <begin position="245"/>
        <end position="254"/>
    </location>
</feature>
<feature type="compositionally biased region" description="Low complexity" evidence="1">
    <location>
        <begin position="172"/>
        <end position="182"/>
    </location>
</feature>
<feature type="region of interest" description="Disordered" evidence="1">
    <location>
        <begin position="419"/>
        <end position="524"/>
    </location>
</feature>
<feature type="compositionally biased region" description="Basic and acidic residues" evidence="1">
    <location>
        <begin position="628"/>
        <end position="639"/>
    </location>
</feature>
<feature type="region of interest" description="Disordered" evidence="1">
    <location>
        <begin position="1"/>
        <end position="93"/>
    </location>
</feature>
<reference evidence="2 3" key="1">
    <citation type="submission" date="2019-01" db="EMBL/GenBank/DDBJ databases">
        <title>A draft genome assembly of the solar-powered sea slug Elysia chlorotica.</title>
        <authorList>
            <person name="Cai H."/>
            <person name="Li Q."/>
            <person name="Fang X."/>
            <person name="Li J."/>
            <person name="Curtis N.E."/>
            <person name="Altenburger A."/>
            <person name="Shibata T."/>
            <person name="Feng M."/>
            <person name="Maeda T."/>
            <person name="Schwartz J.A."/>
            <person name="Shigenobu S."/>
            <person name="Lundholm N."/>
            <person name="Nishiyama T."/>
            <person name="Yang H."/>
            <person name="Hasebe M."/>
            <person name="Li S."/>
            <person name="Pierce S.K."/>
            <person name="Wang J."/>
        </authorList>
    </citation>
    <scope>NUCLEOTIDE SEQUENCE [LARGE SCALE GENOMIC DNA]</scope>
    <source>
        <strain evidence="2">EC2010</strain>
        <tissue evidence="2">Whole organism of an adult</tissue>
    </source>
</reference>
<evidence type="ECO:0000313" key="3">
    <source>
        <dbReference type="Proteomes" id="UP000271974"/>
    </source>
</evidence>
<evidence type="ECO:0000256" key="1">
    <source>
        <dbReference type="SAM" id="MobiDB-lite"/>
    </source>
</evidence>
<feature type="compositionally biased region" description="Low complexity" evidence="1">
    <location>
        <begin position="482"/>
        <end position="498"/>
    </location>
</feature>
<protein>
    <submittedName>
        <fullName evidence="2">Uncharacterized protein</fullName>
    </submittedName>
</protein>
<evidence type="ECO:0000313" key="2">
    <source>
        <dbReference type="EMBL" id="RUS78128.1"/>
    </source>
</evidence>
<organism evidence="2 3">
    <name type="scientific">Elysia chlorotica</name>
    <name type="common">Eastern emerald elysia</name>
    <name type="synonym">Sea slug</name>
    <dbReference type="NCBI Taxonomy" id="188477"/>
    <lineage>
        <taxon>Eukaryota</taxon>
        <taxon>Metazoa</taxon>
        <taxon>Spiralia</taxon>
        <taxon>Lophotrochozoa</taxon>
        <taxon>Mollusca</taxon>
        <taxon>Gastropoda</taxon>
        <taxon>Heterobranchia</taxon>
        <taxon>Euthyneura</taxon>
        <taxon>Panpulmonata</taxon>
        <taxon>Sacoglossa</taxon>
        <taxon>Placobranchoidea</taxon>
        <taxon>Plakobranchidae</taxon>
        <taxon>Elysia</taxon>
    </lineage>
</organism>
<dbReference type="AlphaFoldDB" id="A0A3S1B968"/>